<reference evidence="3 4" key="1">
    <citation type="submission" date="2016-05" db="EMBL/GenBank/DDBJ databases">
        <title>A degradative enzymes factory behind the ericoid mycorrhizal symbiosis.</title>
        <authorList>
            <consortium name="DOE Joint Genome Institute"/>
            <person name="Martino E."/>
            <person name="Morin E."/>
            <person name="Grelet G."/>
            <person name="Kuo A."/>
            <person name="Kohler A."/>
            <person name="Daghino S."/>
            <person name="Barry K."/>
            <person name="Choi C."/>
            <person name="Cichocki N."/>
            <person name="Clum A."/>
            <person name="Copeland A."/>
            <person name="Hainaut M."/>
            <person name="Haridas S."/>
            <person name="Labutti K."/>
            <person name="Lindquist E."/>
            <person name="Lipzen A."/>
            <person name="Khouja H.-R."/>
            <person name="Murat C."/>
            <person name="Ohm R."/>
            <person name="Olson A."/>
            <person name="Spatafora J."/>
            <person name="Veneault-Fourrey C."/>
            <person name="Henrissat B."/>
            <person name="Grigoriev I."/>
            <person name="Martin F."/>
            <person name="Perotto S."/>
        </authorList>
    </citation>
    <scope>NUCLEOTIDE SEQUENCE [LARGE SCALE GENOMIC DNA]</scope>
    <source>
        <strain evidence="3 4">UAMH 7357</strain>
    </source>
</reference>
<dbReference type="InterPro" id="IPR036452">
    <property type="entry name" value="Ribo_hydro-like"/>
</dbReference>
<organism evidence="3 4">
    <name type="scientific">Hyaloscypha hepaticicola</name>
    <dbReference type="NCBI Taxonomy" id="2082293"/>
    <lineage>
        <taxon>Eukaryota</taxon>
        <taxon>Fungi</taxon>
        <taxon>Dikarya</taxon>
        <taxon>Ascomycota</taxon>
        <taxon>Pezizomycotina</taxon>
        <taxon>Leotiomycetes</taxon>
        <taxon>Helotiales</taxon>
        <taxon>Hyaloscyphaceae</taxon>
        <taxon>Hyaloscypha</taxon>
    </lineage>
</organism>
<dbReference type="STRING" id="1745343.A0A2J6QCY3"/>
<proteinExistence type="predicted"/>
<evidence type="ECO:0000259" key="2">
    <source>
        <dbReference type="Pfam" id="PF21027"/>
    </source>
</evidence>
<dbReference type="GO" id="GO:0016799">
    <property type="term" value="F:hydrolase activity, hydrolyzing N-glycosyl compounds"/>
    <property type="evidence" value="ECO:0007669"/>
    <property type="project" value="InterPro"/>
</dbReference>
<sequence>MDSSIAQKYFQDIPAFKSKPHIAVLTDICNEPDDAESLTRLLLYANEFHIDALIATTSFWQQTSTHIEEIHRIIDAYAGVEAALNAHVPHSRQYPSAQSLRAVSRSGLEGYGLKSAEGPLCEGTELLIRAIDAIQDDGHIWVLLWGGANVLAQALLQIKRSRSDEELIKFAAKLRVYAISDQDDSGPWIRLHFPKLFYISSTHGWNAYGLAAWTGISGESYYNFNPGGPDTSLVTKEWIKEFIQIGPYGKVAYPDPIFIPEGDTPTYLNLIQNGLTDPCRPDWGGWGGRYSLTDRSGTYGNRHYSDVADHVVGKDGRMHSGSQATIWRWREAYQGDFAARIQWTLGKPFHETNHAPVIVLNGDSSLDPIHIHVDFGSTIHLDASASWDPDEKDTLHFCWLHYGEPSATQWTTHFQVPKLEFKDESEGGRGFEKVSVKLPGKEEGMPFPLHPEGVLKWGPKTYHLVLEVVDDAKFPMRMYKRILVHVGGGSAWEKNENDLAWL</sequence>
<dbReference type="InterPro" id="IPR048527">
    <property type="entry name" value="Sde182_C"/>
</dbReference>
<dbReference type="OrthoDB" id="3592035at2759"/>
<accession>A0A2J6QCY3</accession>
<gene>
    <name evidence="3" type="ORF">NA56DRAFT_715301</name>
</gene>
<protein>
    <submittedName>
        <fullName evidence="3">DUF1593-domain-containing protein</fullName>
    </submittedName>
</protein>
<name>A0A2J6QCY3_9HELO</name>
<feature type="domain" description="Cellulose-binding Sde182 C-terminal" evidence="2">
    <location>
        <begin position="378"/>
        <end position="486"/>
    </location>
</feature>
<dbReference type="Proteomes" id="UP000235672">
    <property type="component" value="Unassembled WGS sequence"/>
</dbReference>
<dbReference type="InterPro" id="IPR011483">
    <property type="entry name" value="Sde182_NH-like"/>
</dbReference>
<evidence type="ECO:0000313" key="3">
    <source>
        <dbReference type="EMBL" id="PMD24129.1"/>
    </source>
</evidence>
<dbReference type="AlphaFoldDB" id="A0A2J6QCY3"/>
<dbReference type="InterPro" id="IPR013783">
    <property type="entry name" value="Ig-like_fold"/>
</dbReference>
<evidence type="ECO:0000259" key="1">
    <source>
        <dbReference type="Pfam" id="PF07632"/>
    </source>
</evidence>
<evidence type="ECO:0000313" key="4">
    <source>
        <dbReference type="Proteomes" id="UP000235672"/>
    </source>
</evidence>
<dbReference type="Pfam" id="PF07632">
    <property type="entry name" value="Sde182_NH-like"/>
    <property type="match status" value="1"/>
</dbReference>
<dbReference type="EMBL" id="KZ613473">
    <property type="protein sequence ID" value="PMD24129.1"/>
    <property type="molecule type" value="Genomic_DNA"/>
</dbReference>
<feature type="domain" description="Cellulose-binding Sde182 nucleoside hydrolase-like" evidence="1">
    <location>
        <begin position="22"/>
        <end position="290"/>
    </location>
</feature>
<dbReference type="Pfam" id="PF21027">
    <property type="entry name" value="Sde0182_C"/>
    <property type="match status" value="1"/>
</dbReference>
<dbReference type="Gene3D" id="2.60.40.10">
    <property type="entry name" value="Immunoglobulins"/>
    <property type="match status" value="1"/>
</dbReference>
<dbReference type="Gene3D" id="3.90.245.10">
    <property type="entry name" value="Ribonucleoside hydrolase-like"/>
    <property type="match status" value="1"/>
</dbReference>
<keyword evidence="4" id="KW-1185">Reference proteome</keyword>